<dbReference type="STRING" id="1244108.SAMN05444004_101212"/>
<organism evidence="2 3">
    <name type="scientific">Jannaschia faecimaris</name>
    <dbReference type="NCBI Taxonomy" id="1244108"/>
    <lineage>
        <taxon>Bacteria</taxon>
        <taxon>Pseudomonadati</taxon>
        <taxon>Pseudomonadota</taxon>
        <taxon>Alphaproteobacteria</taxon>
        <taxon>Rhodobacterales</taxon>
        <taxon>Roseobacteraceae</taxon>
        <taxon>Jannaschia</taxon>
    </lineage>
</organism>
<evidence type="ECO:0000313" key="2">
    <source>
        <dbReference type="EMBL" id="SDY35187.1"/>
    </source>
</evidence>
<sequence>MTQEEFDALDNNQPSAVQAASSTGSKYQPLSAIKAQGPVRLAAVGLSVVATGIFGGVTFLGADPVQVSAILQGPAQLKSGPGALPKLPQEPPAVAQLPPTRISGVQALQQTQAVADPTPPPTPVAPAELTISDAEIEAQAPVVSVDCDVAATATARAGAIIALKILAPCDAGSRVDIFQGDLQTAFTLDSDGGIDLELPALSAAATVAVVVEDHPPVSLLTEVRDMGDYNRAVLYWQGNLGLEMHAFEDAAAIYGSEAHVSQLKPRDAARALTGNGGYMTILGDADLAQANVALVYTAPAAQAATVSIEAPILAENCGQKVVAGTIFIPADDTTRTQDLMLTLPTCEAEGDYVMLGNLMAFTPSINLASN</sequence>
<dbReference type="EMBL" id="FNPX01000001">
    <property type="protein sequence ID" value="SDY35187.1"/>
    <property type="molecule type" value="Genomic_DNA"/>
</dbReference>
<dbReference type="OrthoDB" id="7956241at2"/>
<gene>
    <name evidence="2" type="ORF">SAMN05444004_101212</name>
</gene>
<evidence type="ECO:0000256" key="1">
    <source>
        <dbReference type="SAM" id="MobiDB-lite"/>
    </source>
</evidence>
<feature type="compositionally biased region" description="Polar residues" evidence="1">
    <location>
        <begin position="10"/>
        <end position="22"/>
    </location>
</feature>
<protein>
    <submittedName>
        <fullName evidence="2">Uncharacterized protein</fullName>
    </submittedName>
</protein>
<keyword evidence="3" id="KW-1185">Reference proteome</keyword>
<dbReference type="Proteomes" id="UP000198914">
    <property type="component" value="Unassembled WGS sequence"/>
</dbReference>
<feature type="region of interest" description="Disordered" evidence="1">
    <location>
        <begin position="1"/>
        <end position="22"/>
    </location>
</feature>
<evidence type="ECO:0000313" key="3">
    <source>
        <dbReference type="Proteomes" id="UP000198914"/>
    </source>
</evidence>
<reference evidence="3" key="1">
    <citation type="submission" date="2016-10" db="EMBL/GenBank/DDBJ databases">
        <authorList>
            <person name="Varghese N."/>
            <person name="Submissions S."/>
        </authorList>
    </citation>
    <scope>NUCLEOTIDE SEQUENCE [LARGE SCALE GENOMIC DNA]</scope>
    <source>
        <strain evidence="3">DSM 100420</strain>
    </source>
</reference>
<name>A0A1H3J5W2_9RHOB</name>
<proteinExistence type="predicted"/>
<dbReference type="RefSeq" id="WP_092640953.1">
    <property type="nucleotide sequence ID" value="NZ_FNPX01000001.1"/>
</dbReference>
<accession>A0A1H3J5W2</accession>
<dbReference type="AlphaFoldDB" id="A0A1H3J5W2"/>